<dbReference type="Gene3D" id="3.30.420.10">
    <property type="entry name" value="Ribonuclease H-like superfamily/Ribonuclease H"/>
    <property type="match status" value="2"/>
</dbReference>
<sequence>MVSTHASILPPKASISYKDKIKSDAKYYVWDDPYLWKFCSDQVIHNCIPDYEIQSVAIMGHIGQLGRYWIVGFIGLPFLRMPITSLPPVSSDKELEWPLPTGMRCLNSLFFFVKSLMFGVPKALINDQGSCFYNKTMSTLLEKYGVVQKVATASHPQTKGHAKVAHPNIKDWSRLLEDALWAHRTTYRTPLGMSPYRIVFGKACHVPVEIEHRAYWTELRLEAYENSKIYKEKVKRFNDNMILRKVFKVGQKMILFNTHLKLIVGKLRSKWDGPFVITNVFPHGAVEIRNEATDKTFKVNGHQLKLFHECPAMMEGDVEDFSLWTVKFIATKTNDAKVVVDFLKSNIFCRFGVPKALINDQGSHFCNRAMSSLLHKYGVVHRVSIAYHPMTNDQAKEIKKTLQKIVNPNQKNWSRFLKDALWEHRTTYRTPLGMSPYQIVFGKACHLLVEIKHRAYWVVKQCNLAYDQACKQRKF</sequence>
<reference evidence="2" key="1">
    <citation type="submission" date="2018-05" db="EMBL/GenBank/DDBJ databases">
        <title>Draft genome of Mucuna pruriens seed.</title>
        <authorList>
            <person name="Nnadi N.E."/>
            <person name="Vos R."/>
            <person name="Hasami M.H."/>
            <person name="Devisetty U.K."/>
            <person name="Aguiy J.C."/>
        </authorList>
    </citation>
    <scope>NUCLEOTIDE SEQUENCE [LARGE SCALE GENOMIC DNA]</scope>
    <source>
        <strain evidence="2">JCA_2017</strain>
    </source>
</reference>
<dbReference type="GO" id="GO:0003676">
    <property type="term" value="F:nucleic acid binding"/>
    <property type="evidence" value="ECO:0007669"/>
    <property type="project" value="InterPro"/>
</dbReference>
<dbReference type="GO" id="GO:0015074">
    <property type="term" value="P:DNA integration"/>
    <property type="evidence" value="ECO:0007669"/>
    <property type="project" value="InterPro"/>
</dbReference>
<evidence type="ECO:0000259" key="1">
    <source>
        <dbReference type="PROSITE" id="PS50994"/>
    </source>
</evidence>
<organism evidence="2 3">
    <name type="scientific">Mucuna pruriens</name>
    <name type="common">Velvet bean</name>
    <name type="synonym">Dolichos pruriens</name>
    <dbReference type="NCBI Taxonomy" id="157652"/>
    <lineage>
        <taxon>Eukaryota</taxon>
        <taxon>Viridiplantae</taxon>
        <taxon>Streptophyta</taxon>
        <taxon>Embryophyta</taxon>
        <taxon>Tracheophyta</taxon>
        <taxon>Spermatophyta</taxon>
        <taxon>Magnoliopsida</taxon>
        <taxon>eudicotyledons</taxon>
        <taxon>Gunneridae</taxon>
        <taxon>Pentapetalae</taxon>
        <taxon>rosids</taxon>
        <taxon>fabids</taxon>
        <taxon>Fabales</taxon>
        <taxon>Fabaceae</taxon>
        <taxon>Papilionoideae</taxon>
        <taxon>50 kb inversion clade</taxon>
        <taxon>NPAAA clade</taxon>
        <taxon>indigoferoid/millettioid clade</taxon>
        <taxon>Phaseoleae</taxon>
        <taxon>Mucuna</taxon>
    </lineage>
</organism>
<dbReference type="Pfam" id="PF00665">
    <property type="entry name" value="rve"/>
    <property type="match status" value="1"/>
</dbReference>
<dbReference type="Proteomes" id="UP000257109">
    <property type="component" value="Unassembled WGS sequence"/>
</dbReference>
<dbReference type="InterPro" id="IPR036397">
    <property type="entry name" value="RNaseH_sf"/>
</dbReference>
<dbReference type="InterPro" id="IPR012337">
    <property type="entry name" value="RNaseH-like_sf"/>
</dbReference>
<dbReference type="InterPro" id="IPR052160">
    <property type="entry name" value="Gypsy_RT_Integrase-like"/>
</dbReference>
<dbReference type="InterPro" id="IPR001584">
    <property type="entry name" value="Integrase_cat-core"/>
</dbReference>
<dbReference type="PROSITE" id="PS50994">
    <property type="entry name" value="INTEGRASE"/>
    <property type="match status" value="2"/>
</dbReference>
<keyword evidence="3" id="KW-1185">Reference proteome</keyword>
<feature type="domain" description="Integrase catalytic" evidence="1">
    <location>
        <begin position="59"/>
        <end position="171"/>
    </location>
</feature>
<dbReference type="SUPFAM" id="SSF53098">
    <property type="entry name" value="Ribonuclease H-like"/>
    <property type="match status" value="2"/>
</dbReference>
<dbReference type="AlphaFoldDB" id="A0A371FNI1"/>
<dbReference type="OrthoDB" id="543541at2759"/>
<evidence type="ECO:0000313" key="3">
    <source>
        <dbReference type="Proteomes" id="UP000257109"/>
    </source>
</evidence>
<proteinExistence type="predicted"/>
<name>A0A371FNI1_MUCPR</name>
<comment type="caution">
    <text evidence="2">The sequence shown here is derived from an EMBL/GenBank/DDBJ whole genome shotgun (WGS) entry which is preliminary data.</text>
</comment>
<dbReference type="EMBL" id="QJKJ01008395">
    <property type="protein sequence ID" value="RDX79905.1"/>
    <property type="molecule type" value="Genomic_DNA"/>
</dbReference>
<accession>A0A371FNI1</accession>
<dbReference type="PANTHER" id="PTHR47266">
    <property type="entry name" value="ENDONUCLEASE-RELATED"/>
    <property type="match status" value="1"/>
</dbReference>
<evidence type="ECO:0000313" key="2">
    <source>
        <dbReference type="EMBL" id="RDX79905.1"/>
    </source>
</evidence>
<feature type="domain" description="Integrase catalytic" evidence="1">
    <location>
        <begin position="278"/>
        <end position="406"/>
    </location>
</feature>
<feature type="non-terminal residue" evidence="2">
    <location>
        <position position="1"/>
    </location>
</feature>
<protein>
    <submittedName>
        <fullName evidence="2">Gag-Pol polyprotein</fullName>
    </submittedName>
</protein>
<gene>
    <name evidence="2" type="primary">gag-pol</name>
    <name evidence="2" type="ORF">CR513_39605</name>
</gene>